<evidence type="ECO:0000259" key="7">
    <source>
        <dbReference type="Pfam" id="PF00931"/>
    </source>
</evidence>
<dbReference type="Gene3D" id="1.10.10.10">
    <property type="entry name" value="Winged helix-like DNA-binding domain superfamily/Winged helix DNA-binding domain"/>
    <property type="match status" value="1"/>
</dbReference>
<dbReference type="InterPro" id="IPR058922">
    <property type="entry name" value="WHD_DRP"/>
</dbReference>
<evidence type="ECO:0000256" key="3">
    <source>
        <dbReference type="ARBA" id="ARBA00022737"/>
    </source>
</evidence>
<dbReference type="SUPFAM" id="SSF52540">
    <property type="entry name" value="P-loop containing nucleoside triphosphate hydrolases"/>
    <property type="match status" value="1"/>
</dbReference>
<evidence type="ECO:0000256" key="1">
    <source>
        <dbReference type="ARBA" id="ARBA00008894"/>
    </source>
</evidence>
<dbReference type="Proteomes" id="UP001632038">
    <property type="component" value="Unassembled WGS sequence"/>
</dbReference>
<dbReference type="InterPro" id="IPR032675">
    <property type="entry name" value="LRR_dom_sf"/>
</dbReference>
<keyword evidence="2" id="KW-0433">Leucine-rich repeat</keyword>
<dbReference type="Gene3D" id="1.20.5.4130">
    <property type="match status" value="1"/>
</dbReference>
<keyword evidence="4" id="KW-0547">Nucleotide-binding</keyword>
<evidence type="ECO:0000256" key="4">
    <source>
        <dbReference type="ARBA" id="ARBA00022741"/>
    </source>
</evidence>
<dbReference type="InterPro" id="IPR036388">
    <property type="entry name" value="WH-like_DNA-bd_sf"/>
</dbReference>
<dbReference type="EMBL" id="JAVIJP010000016">
    <property type="protein sequence ID" value="KAL3642177.1"/>
    <property type="molecule type" value="Genomic_DNA"/>
</dbReference>
<name>A0ABD3DJE7_9LAMI</name>
<dbReference type="GO" id="GO:0051607">
    <property type="term" value="P:defense response to virus"/>
    <property type="evidence" value="ECO:0007669"/>
    <property type="project" value="UniProtKB-ARBA"/>
</dbReference>
<evidence type="ECO:0000313" key="11">
    <source>
        <dbReference type="EMBL" id="KAL3642177.1"/>
    </source>
</evidence>
<organism evidence="11 12">
    <name type="scientific">Castilleja foliolosa</name>
    <dbReference type="NCBI Taxonomy" id="1961234"/>
    <lineage>
        <taxon>Eukaryota</taxon>
        <taxon>Viridiplantae</taxon>
        <taxon>Streptophyta</taxon>
        <taxon>Embryophyta</taxon>
        <taxon>Tracheophyta</taxon>
        <taxon>Spermatophyta</taxon>
        <taxon>Magnoliopsida</taxon>
        <taxon>eudicotyledons</taxon>
        <taxon>Gunneridae</taxon>
        <taxon>Pentapetalae</taxon>
        <taxon>asterids</taxon>
        <taxon>lamiids</taxon>
        <taxon>Lamiales</taxon>
        <taxon>Orobanchaceae</taxon>
        <taxon>Pedicularideae</taxon>
        <taxon>Castillejinae</taxon>
        <taxon>Castilleja</taxon>
    </lineage>
</organism>
<dbReference type="Gene3D" id="3.40.50.300">
    <property type="entry name" value="P-loop containing nucleotide triphosphate hydrolases"/>
    <property type="match status" value="1"/>
</dbReference>
<dbReference type="Gene3D" id="3.80.10.10">
    <property type="entry name" value="Ribonuclease Inhibitor"/>
    <property type="match status" value="3"/>
</dbReference>
<keyword evidence="6" id="KW-0067">ATP-binding</keyword>
<keyword evidence="3" id="KW-0677">Repeat</keyword>
<dbReference type="InterPro" id="IPR056789">
    <property type="entry name" value="LRR_R13L1-DRL21"/>
</dbReference>
<dbReference type="GO" id="GO:0005524">
    <property type="term" value="F:ATP binding"/>
    <property type="evidence" value="ECO:0007669"/>
    <property type="project" value="UniProtKB-KW"/>
</dbReference>
<proteinExistence type="inferred from homology"/>
<dbReference type="AlphaFoldDB" id="A0ABD3DJE7"/>
<comment type="similarity">
    <text evidence="1">Belongs to the disease resistance NB-LRR family.</text>
</comment>
<accession>A0ABD3DJE7</accession>
<comment type="caution">
    <text evidence="11">The sequence shown here is derived from an EMBL/GenBank/DDBJ whole genome shotgun (WGS) entry which is preliminary data.</text>
</comment>
<dbReference type="InterPro" id="IPR041118">
    <property type="entry name" value="Rx_N"/>
</dbReference>
<feature type="domain" description="NB-ARC" evidence="7">
    <location>
        <begin position="180"/>
        <end position="358"/>
    </location>
</feature>
<evidence type="ECO:0000256" key="6">
    <source>
        <dbReference type="ARBA" id="ARBA00022840"/>
    </source>
</evidence>
<dbReference type="InterPro" id="IPR002182">
    <property type="entry name" value="NB-ARC"/>
</dbReference>
<dbReference type="Pfam" id="PF18052">
    <property type="entry name" value="Rx_N"/>
    <property type="match status" value="1"/>
</dbReference>
<keyword evidence="5" id="KW-0611">Plant defense</keyword>
<evidence type="ECO:0000259" key="8">
    <source>
        <dbReference type="Pfam" id="PF18052"/>
    </source>
</evidence>
<evidence type="ECO:0000256" key="2">
    <source>
        <dbReference type="ARBA" id="ARBA00022614"/>
    </source>
</evidence>
<evidence type="ECO:0000256" key="5">
    <source>
        <dbReference type="ARBA" id="ARBA00022821"/>
    </source>
</evidence>
<sequence length="1207" mass="137712">MAEVVVGPIIQVLLENLLTLSQEQIGLVRYFKDDLKKLQKKLSMVNDVLHDAEMRQVADRPVKRWLRELEDLAFDADNVIDEFNYHLLSKKVGATKNKTVTKKVQSFFSSSNDNPISYRLKLGRRIKEINEGLKSINQQASEFGLQTRLAGAQAPVSGSDASGSMETDSFTVDPIFLGREKDVSRIVEKLIPTTPSPHEQVLSVLPIVGMGGLGKTTLAKKVFGDEKMISHFGDNRVWVYVSRNFDVRNILKNIITSLTKREFRLETREDLLKELQQHLGTKRYLLVLDDVWNEDREMWGDFVNSLTGISSATGSCIIVTSRSEEVASIVKTLPLHKLESLSEDDCWSIIKAKAFNRREDISLEFETVGRNIARRFATGGKSSWRIDNKNHISKILKLSYDNLSSSSRKCFAYCSIFPKGYMIEKQKLIELWMGEGFLQTEHQISNINMETTGSKIFNLLLRNSLLQVATSDSYGNVTHCNMHDLVHDLAFTILRENVTDGVCQCRYIGYESSGYGFLSIPNGQERYVRTLFFRGKVSDIRFSDFESLRTLTLVSEKDIDELPTSIRELRHLRYLDISKTRIRYLPNSIGELYHLQTLRSEKPRWSSFHLEKLPDSLSCLISLRHLHIPSNIGLPPGIGNLTSLQALPDFHVGSEKRCGISELGNLKDLKGKLTIYNLENVRDENDANSADLLGKSGIYELRLVWDKNKKCEEAKDESVLEGLQPHPDLKRLEICGFKGKSLSLWEGFNSLVEIKLNDCCECEELPMLGHLPHLKFLYLSGLTNVKSIRYSFNGNIDSFGIDTIVVVFAELERLELWDMPNLKEWDDMVVFPRLKYLKIYKCMQLTRAPSDFPCLEELKIECMESSLTLENICGIKLTSLRNLIILRIEGLECLPDWLFSNNHNLTELNIIDYMELSEFDKLPDDLHNLNYLEIWNCPSLRELPDDLHNLNSLETLKIYKCQKLKSIPYNPPISSSGEGQQQQLKGFTSLRKLLIHDCKGLTKLPIEMVCTPSLESLWLVQLSSITNLGAVIGCLHKMTRLGELTIHSVPKFSIKNDSLSSSLHHLRMGPFSPADSSNVSFNETVDAMLLQCYNSLRHLELYGMEDWECLPDQLQHQLTSLEELELSGFGMEALPEWFGNLESLMELDLSNCKKLRHLPSKQAMQRLSKLTSLYIDGCPLLLKEKRSSIEWPKISHIPQVFVEYDQI</sequence>
<feature type="domain" description="R13L1/DRL21-like LRR repeat region" evidence="10">
    <location>
        <begin position="660"/>
        <end position="781"/>
    </location>
</feature>
<feature type="domain" description="Disease resistance N-terminal" evidence="8">
    <location>
        <begin position="10"/>
        <end position="97"/>
    </location>
</feature>
<dbReference type="FunFam" id="3.40.50.300:FF:001091">
    <property type="entry name" value="Probable disease resistance protein At1g61300"/>
    <property type="match status" value="1"/>
</dbReference>
<dbReference type="FunFam" id="1.10.10.10:FF:000322">
    <property type="entry name" value="Probable disease resistance protein At1g63360"/>
    <property type="match status" value="1"/>
</dbReference>
<dbReference type="Pfam" id="PF25019">
    <property type="entry name" value="LRR_R13L1-DRL21"/>
    <property type="match status" value="2"/>
</dbReference>
<dbReference type="SUPFAM" id="SSF52058">
    <property type="entry name" value="L domain-like"/>
    <property type="match status" value="2"/>
</dbReference>
<keyword evidence="12" id="KW-1185">Reference proteome</keyword>
<dbReference type="Pfam" id="PF23559">
    <property type="entry name" value="WHD_DRP"/>
    <property type="match status" value="1"/>
</dbReference>
<dbReference type="InterPro" id="IPR027417">
    <property type="entry name" value="P-loop_NTPase"/>
</dbReference>
<reference evidence="12" key="1">
    <citation type="journal article" date="2024" name="IScience">
        <title>Strigolactones Initiate the Formation of Haustorium-like Structures in Castilleja.</title>
        <authorList>
            <person name="Buerger M."/>
            <person name="Peterson D."/>
            <person name="Chory J."/>
        </authorList>
    </citation>
    <scope>NUCLEOTIDE SEQUENCE [LARGE SCALE GENOMIC DNA]</scope>
</reference>
<gene>
    <name evidence="11" type="ORF">CASFOL_012992</name>
</gene>
<evidence type="ECO:0000259" key="9">
    <source>
        <dbReference type="Pfam" id="PF23559"/>
    </source>
</evidence>
<dbReference type="Pfam" id="PF00931">
    <property type="entry name" value="NB-ARC"/>
    <property type="match status" value="1"/>
</dbReference>
<dbReference type="PANTHER" id="PTHR36766:SF70">
    <property type="entry name" value="DISEASE RESISTANCE PROTEIN RGA4"/>
    <property type="match status" value="1"/>
</dbReference>
<evidence type="ECO:0000313" key="12">
    <source>
        <dbReference type="Proteomes" id="UP001632038"/>
    </source>
</evidence>
<dbReference type="PANTHER" id="PTHR36766">
    <property type="entry name" value="PLANT BROAD-SPECTRUM MILDEW RESISTANCE PROTEIN RPW8"/>
    <property type="match status" value="1"/>
</dbReference>
<feature type="domain" description="Disease resistance protein winged helix" evidence="9">
    <location>
        <begin position="416"/>
        <end position="490"/>
    </location>
</feature>
<evidence type="ECO:0000259" key="10">
    <source>
        <dbReference type="Pfam" id="PF25019"/>
    </source>
</evidence>
<protein>
    <submittedName>
        <fullName evidence="11">Uncharacterized protein</fullName>
    </submittedName>
</protein>
<dbReference type="PRINTS" id="PR00364">
    <property type="entry name" value="DISEASERSIST"/>
</dbReference>
<feature type="domain" description="R13L1/DRL21-like LRR repeat region" evidence="10">
    <location>
        <begin position="1119"/>
        <end position="1177"/>
    </location>
</feature>